<dbReference type="GO" id="GO:0007095">
    <property type="term" value="P:mitotic G2 DNA damage checkpoint signaling"/>
    <property type="evidence" value="ECO:0007669"/>
    <property type="project" value="InterPro"/>
</dbReference>
<dbReference type="RefSeq" id="XP_067181144.1">
    <property type="nucleotide sequence ID" value="XM_067325288.1"/>
</dbReference>
<accession>A0A836GRA0</accession>
<dbReference type="Gene3D" id="2.60.200.20">
    <property type="match status" value="1"/>
</dbReference>
<dbReference type="GO" id="GO:0030870">
    <property type="term" value="C:Mre11 complex"/>
    <property type="evidence" value="ECO:0007669"/>
    <property type="project" value="InterPro"/>
</dbReference>
<evidence type="ECO:0000256" key="1">
    <source>
        <dbReference type="SAM" id="MobiDB-lite"/>
    </source>
</evidence>
<dbReference type="InterPro" id="IPR040227">
    <property type="entry name" value="Nibrin-rel"/>
</dbReference>
<dbReference type="GO" id="GO:0003684">
    <property type="term" value="F:damaged DNA binding"/>
    <property type="evidence" value="ECO:0007669"/>
    <property type="project" value="TreeGrafter"/>
</dbReference>
<feature type="region of interest" description="Disordered" evidence="1">
    <location>
        <begin position="795"/>
        <end position="846"/>
    </location>
</feature>
<sequence length="884" mass="91548">MWVIFFDEAPHFWLIGGESYRVGKKDCHVIIQGDRSISRTHLTITVGLQSPTGASGPGEWAPQPISLLDSSTYGTAIVACGEEVDTLDDAHHGADGRGGGAEGAATPAPEVCFPGVFCAPAVAAAAGAERKRPLSGSISGCRVPQPALPLTRGVPCHIPVHRSSWRQFTIQLGHHGAALKLMWLDLSVLCEDVDVEAQAKLSHALRCCGVRQESVPSSIQSVSAAEVQGCTEGRLRSEDGAAGLPSSSVTVLGGSGLSLSQRSTGPGTPAVAPPLTAVAAATVDAGGTGLSSGASRCYNTVSFLVTSTVQPSTAVVAMLCRAVPIVTPAFFVAVCERSSPQRPLPDPSGYVPPLSPWWRDFLAHVVPPVDESRPPVSDAGAGGLSATASSLAPPSIAVTAGAAEATATGAPATSHLRYFAPHPQRQQLFCGITFVLLQRSLYEEAVNYLDGTGARLLWEDRPIRSLSAPICGLSSSSQEALEMLQSFYRRHQRHVLLFNEAEPLLPWPGCVDVVRHGLGLCSVEYGALIEAIVTIRPLSLPVYPDDSQIPHTLEEVEARVAAAAALAASSTLPAASAVAATEHGPEGDKEEGRRTDAQLLFPELEGGGGGGALCRVHLPGSDAGLDQGDVRDARVHRRPRKEGMDGWVSFDGPATVGPAATGSSTNGKAGTSATVRTAELQVGPHPLPPYPCFEDANAASVGAGATGAAATGLARGSKLFVKQALLPAEPLVELEEHRARRQLAASMLTARVPTVDAEDVVPEQVVMGSSRLASRVAEATSGAFNVFDTAAHNASIRRQGAAKRRGGHGGSASSAASRAPAHRPPHGGTARRRPADNNATVKGDEGIAADSVEVTARRSGLGGALSASAMHSATFHIFDIDGIF</sequence>
<keyword evidence="3" id="KW-1185">Reference proteome</keyword>
<dbReference type="PANTHER" id="PTHR12162">
    <property type="entry name" value="NIBRIN-RELATED"/>
    <property type="match status" value="1"/>
</dbReference>
<evidence type="ECO:0000313" key="2">
    <source>
        <dbReference type="EMBL" id="KAG5486687.1"/>
    </source>
</evidence>
<name>A0A836GRA0_9TRYP</name>
<reference evidence="3" key="1">
    <citation type="journal article" date="2021" name="Microbiol. Resour. Announc.">
        <title>LGAAP: Leishmaniinae Genome Assembly and Annotation Pipeline.</title>
        <authorList>
            <person name="Almutairi H."/>
            <person name="Urbaniak M.D."/>
            <person name="Bates M.D."/>
            <person name="Jariyapan N."/>
            <person name="Kwakye-Nuako G."/>
            <person name="Thomaz-Soccol V."/>
            <person name="Al-Salem W.S."/>
            <person name="Dillon R.J."/>
            <person name="Bates P.A."/>
            <person name="Gatherer D."/>
        </authorList>
    </citation>
    <scope>NUCLEOTIDE SEQUENCE [LARGE SCALE GENOMIC DNA]</scope>
</reference>
<evidence type="ECO:0000313" key="3">
    <source>
        <dbReference type="Proteomes" id="UP000673552"/>
    </source>
</evidence>
<protein>
    <recommendedName>
        <fullName evidence="4">FHA domain-containing protein</fullName>
    </recommendedName>
</protein>
<gene>
    <name evidence="2" type="ORF">LSCM1_07940</name>
</gene>
<dbReference type="EMBL" id="JAFEUZ010000006">
    <property type="protein sequence ID" value="KAG5486687.1"/>
    <property type="molecule type" value="Genomic_DNA"/>
</dbReference>
<dbReference type="SUPFAM" id="SSF49879">
    <property type="entry name" value="SMAD/FHA domain"/>
    <property type="match status" value="1"/>
</dbReference>
<evidence type="ECO:0008006" key="4">
    <source>
        <dbReference type="Google" id="ProtNLM"/>
    </source>
</evidence>
<comment type="caution">
    <text evidence="2">The sequence shown here is derived from an EMBL/GenBank/DDBJ whole genome shotgun (WGS) entry which is preliminary data.</text>
</comment>
<feature type="region of interest" description="Disordered" evidence="1">
    <location>
        <begin position="574"/>
        <end position="593"/>
    </location>
</feature>
<dbReference type="GO" id="GO:0000724">
    <property type="term" value="P:double-strand break repair via homologous recombination"/>
    <property type="evidence" value="ECO:0007669"/>
    <property type="project" value="TreeGrafter"/>
</dbReference>
<dbReference type="CDD" id="cd22667">
    <property type="entry name" value="FHA_NBN"/>
    <property type="match status" value="1"/>
</dbReference>
<dbReference type="InterPro" id="IPR008984">
    <property type="entry name" value="SMAD_FHA_dom_sf"/>
</dbReference>
<dbReference type="OrthoDB" id="552194at2759"/>
<dbReference type="PANTHER" id="PTHR12162:SF0">
    <property type="entry name" value="NIBRIN"/>
    <property type="match status" value="1"/>
</dbReference>
<reference evidence="3" key="2">
    <citation type="journal article" date="2021" name="Sci. Data">
        <title>Chromosome-scale genome sequencing, assembly and annotation of six genomes from subfamily Leishmaniinae.</title>
        <authorList>
            <person name="Almutairi H."/>
            <person name="Urbaniak M.D."/>
            <person name="Bates M.D."/>
            <person name="Jariyapan N."/>
            <person name="Kwakye-Nuako G."/>
            <person name="Thomaz Soccol V."/>
            <person name="Al-Salem W.S."/>
            <person name="Dillon R.J."/>
            <person name="Bates P.A."/>
            <person name="Gatherer D."/>
        </authorList>
    </citation>
    <scope>NUCLEOTIDE SEQUENCE [LARGE SCALE GENOMIC DNA]</scope>
</reference>
<dbReference type="KEGG" id="lmat:92517800"/>
<feature type="compositionally biased region" description="Basic residues" evidence="1">
    <location>
        <begin position="820"/>
        <end position="832"/>
    </location>
</feature>
<dbReference type="GeneID" id="92517800"/>
<proteinExistence type="predicted"/>
<dbReference type="Proteomes" id="UP000673552">
    <property type="component" value="Unassembled WGS sequence"/>
</dbReference>
<organism evidence="2 3">
    <name type="scientific">Leishmania martiniquensis</name>
    <dbReference type="NCBI Taxonomy" id="1580590"/>
    <lineage>
        <taxon>Eukaryota</taxon>
        <taxon>Discoba</taxon>
        <taxon>Euglenozoa</taxon>
        <taxon>Kinetoplastea</taxon>
        <taxon>Metakinetoplastina</taxon>
        <taxon>Trypanosomatida</taxon>
        <taxon>Trypanosomatidae</taxon>
        <taxon>Leishmaniinae</taxon>
        <taxon>Leishmania</taxon>
    </lineage>
</organism>
<feature type="compositionally biased region" description="Basic and acidic residues" evidence="1">
    <location>
        <begin position="583"/>
        <end position="593"/>
    </location>
</feature>
<dbReference type="AlphaFoldDB" id="A0A836GRA0"/>